<evidence type="ECO:0000313" key="2">
    <source>
        <dbReference type="Proteomes" id="UP000887159"/>
    </source>
</evidence>
<organism evidence="1 2">
    <name type="scientific">Trichonephila clavipes</name>
    <name type="common">Golden silk orbweaver</name>
    <name type="synonym">Nephila clavipes</name>
    <dbReference type="NCBI Taxonomy" id="2585209"/>
    <lineage>
        <taxon>Eukaryota</taxon>
        <taxon>Metazoa</taxon>
        <taxon>Ecdysozoa</taxon>
        <taxon>Arthropoda</taxon>
        <taxon>Chelicerata</taxon>
        <taxon>Arachnida</taxon>
        <taxon>Araneae</taxon>
        <taxon>Araneomorphae</taxon>
        <taxon>Entelegynae</taxon>
        <taxon>Araneoidea</taxon>
        <taxon>Nephilidae</taxon>
        <taxon>Trichonephila</taxon>
    </lineage>
</organism>
<reference evidence="1" key="1">
    <citation type="submission" date="2020-08" db="EMBL/GenBank/DDBJ databases">
        <title>Multicomponent nature underlies the extraordinary mechanical properties of spider dragline silk.</title>
        <authorList>
            <person name="Kono N."/>
            <person name="Nakamura H."/>
            <person name="Mori M."/>
            <person name="Yoshida Y."/>
            <person name="Ohtoshi R."/>
            <person name="Malay A.D."/>
            <person name="Moran D.A.P."/>
            <person name="Tomita M."/>
            <person name="Numata K."/>
            <person name="Arakawa K."/>
        </authorList>
    </citation>
    <scope>NUCLEOTIDE SEQUENCE</scope>
</reference>
<dbReference type="AlphaFoldDB" id="A0A8X6RGS0"/>
<proteinExistence type="predicted"/>
<evidence type="ECO:0000313" key="1">
    <source>
        <dbReference type="EMBL" id="GFX94976.1"/>
    </source>
</evidence>
<dbReference type="Proteomes" id="UP000887159">
    <property type="component" value="Unassembled WGS sequence"/>
</dbReference>
<gene>
    <name evidence="1" type="ORF">TNCV_3046081</name>
</gene>
<dbReference type="EMBL" id="BMAU01021182">
    <property type="protein sequence ID" value="GFX94976.1"/>
    <property type="molecule type" value="Genomic_DNA"/>
</dbReference>
<keyword evidence="2" id="KW-1185">Reference proteome</keyword>
<accession>A0A8X6RGS0</accession>
<sequence length="78" mass="8779">MFRLHFSQASRKTLWRIVVQANAPSRYVTKVENTLQAEARISTHTARTQLTTGCIERAYPPPHFPAGFTVLPSIVPSQ</sequence>
<name>A0A8X6RGS0_TRICX</name>
<comment type="caution">
    <text evidence="1">The sequence shown here is derived from an EMBL/GenBank/DDBJ whole genome shotgun (WGS) entry which is preliminary data.</text>
</comment>
<protein>
    <submittedName>
        <fullName evidence="1">Uncharacterized protein</fullName>
    </submittedName>
</protein>